<accession>A0A2I2G400</accession>
<keyword evidence="2" id="KW-1185">Reference proteome</keyword>
<organism evidence="1 2">
    <name type="scientific">Aspergillus steynii IBT 23096</name>
    <dbReference type="NCBI Taxonomy" id="1392250"/>
    <lineage>
        <taxon>Eukaryota</taxon>
        <taxon>Fungi</taxon>
        <taxon>Dikarya</taxon>
        <taxon>Ascomycota</taxon>
        <taxon>Pezizomycotina</taxon>
        <taxon>Eurotiomycetes</taxon>
        <taxon>Eurotiomycetidae</taxon>
        <taxon>Eurotiales</taxon>
        <taxon>Aspergillaceae</taxon>
        <taxon>Aspergillus</taxon>
        <taxon>Aspergillus subgen. Circumdati</taxon>
    </lineage>
</organism>
<name>A0A2I2G400_9EURO</name>
<evidence type="ECO:0000313" key="1">
    <source>
        <dbReference type="EMBL" id="PLB47610.1"/>
    </source>
</evidence>
<dbReference type="OrthoDB" id="4177740at2759"/>
<protein>
    <submittedName>
        <fullName evidence="1">Uncharacterized protein</fullName>
    </submittedName>
</protein>
<reference evidence="1 2" key="1">
    <citation type="submission" date="2016-12" db="EMBL/GenBank/DDBJ databases">
        <title>The genomes of Aspergillus section Nigri reveals drivers in fungal speciation.</title>
        <authorList>
            <consortium name="DOE Joint Genome Institute"/>
            <person name="Vesth T.C."/>
            <person name="Nybo J."/>
            <person name="Theobald S."/>
            <person name="Brandl J."/>
            <person name="Frisvad J.C."/>
            <person name="Nielsen K.F."/>
            <person name="Lyhne E.K."/>
            <person name="Kogle M.E."/>
            <person name="Kuo A."/>
            <person name="Riley R."/>
            <person name="Clum A."/>
            <person name="Nolan M."/>
            <person name="Lipzen A."/>
            <person name="Salamov A."/>
            <person name="Henrissat B."/>
            <person name="Wiebenga A."/>
            <person name="De Vries R.P."/>
            <person name="Grigoriev I.V."/>
            <person name="Mortensen U.H."/>
            <person name="Andersen M.R."/>
            <person name="Baker S.E."/>
        </authorList>
    </citation>
    <scope>NUCLEOTIDE SEQUENCE [LARGE SCALE GENOMIC DNA]</scope>
    <source>
        <strain evidence="1 2">IBT 23096</strain>
    </source>
</reference>
<dbReference type="AlphaFoldDB" id="A0A2I2G400"/>
<evidence type="ECO:0000313" key="2">
    <source>
        <dbReference type="Proteomes" id="UP000234275"/>
    </source>
</evidence>
<dbReference type="STRING" id="1392250.A0A2I2G400"/>
<dbReference type="EMBL" id="MSFO01000005">
    <property type="protein sequence ID" value="PLB47610.1"/>
    <property type="molecule type" value="Genomic_DNA"/>
</dbReference>
<comment type="caution">
    <text evidence="1">The sequence shown here is derived from an EMBL/GenBank/DDBJ whole genome shotgun (WGS) entry which is preliminary data.</text>
</comment>
<sequence>MPETMDHSRLRESLLTLQRCIESTRWRFPIPYAETRELGQFQIHISYLSLDGGNSLKPRFFAPLPSACPLLQALTPEFIACEYDTDFPNLPEPIRTEAMCDHVKAALDAIIPQALSHGQYPWTTLEATDERFSQLPHQQGRFGPYWITYHQHSSRPHIKCIMSNNQRVQNDRVSSNEVLMAINLMLMQMHDPRFNNHMIVPVLLIVMEDSHARVIEAYFDGKTLTVRKTIEQLYREGSPTFIRTMARVFLAEPLGNTSQAAFDRLSPA</sequence>
<proteinExistence type="predicted"/>
<dbReference type="VEuPathDB" id="FungiDB:P170DRAFT_476292"/>
<dbReference type="RefSeq" id="XP_024702912.1">
    <property type="nucleotide sequence ID" value="XM_024853334.1"/>
</dbReference>
<gene>
    <name evidence="1" type="ORF">P170DRAFT_476292</name>
</gene>
<dbReference type="GeneID" id="36561032"/>
<dbReference type="Proteomes" id="UP000234275">
    <property type="component" value="Unassembled WGS sequence"/>
</dbReference>